<feature type="binding site" evidence="3">
    <location>
        <position position="6"/>
    </location>
    <ligand>
        <name>a divalent metal cation</name>
        <dbReference type="ChEBI" id="CHEBI:60240"/>
        <label>1</label>
    </ligand>
</feature>
<feature type="binding site" evidence="3">
    <location>
        <position position="8"/>
    </location>
    <ligand>
        <name>a divalent metal cation</name>
        <dbReference type="ChEBI" id="CHEBI:60240"/>
        <label>1</label>
    </ligand>
</feature>
<reference evidence="4 5" key="1">
    <citation type="journal article" date="2015" name="Infect. Genet. Evol.">
        <title>Genomic sequences of six botulinum neurotoxin-producing strains representing three clostridial species illustrate the mobility and diversity of botulinum neurotoxin genes.</title>
        <authorList>
            <person name="Smith T.J."/>
            <person name="Hill K.K."/>
            <person name="Xie G."/>
            <person name="Foley B.T."/>
            <person name="Williamson C.H."/>
            <person name="Foster J.T."/>
            <person name="Johnson S.L."/>
            <person name="Chertkov O."/>
            <person name="Teshima H."/>
            <person name="Gibbons H.S."/>
            <person name="Johnsky L.A."/>
            <person name="Karavis M.A."/>
            <person name="Smith L.A."/>
        </authorList>
    </citation>
    <scope>NUCLEOTIDE SEQUENCE [LARGE SCALE GENOMIC DNA]</scope>
    <source>
        <strain evidence="4 5">CDC 2741</strain>
    </source>
</reference>
<evidence type="ECO:0000256" key="1">
    <source>
        <dbReference type="ARBA" id="ARBA00022723"/>
    </source>
</evidence>
<evidence type="ECO:0000313" key="5">
    <source>
        <dbReference type="Proteomes" id="UP000031366"/>
    </source>
</evidence>
<dbReference type="Pfam" id="PF01026">
    <property type="entry name" value="TatD_DNase"/>
    <property type="match status" value="1"/>
</dbReference>
<proteinExistence type="predicted"/>
<dbReference type="AlphaFoldDB" id="A0A0C1TZX5"/>
<dbReference type="PROSITE" id="PS01091">
    <property type="entry name" value="TATD_3"/>
    <property type="match status" value="1"/>
</dbReference>
<dbReference type="PANTHER" id="PTHR46124:SF2">
    <property type="entry name" value="D-AMINOACYL-TRNA DEACYLASE"/>
    <property type="match status" value="1"/>
</dbReference>
<evidence type="ECO:0000256" key="3">
    <source>
        <dbReference type="PIRSR" id="PIRSR005902-1"/>
    </source>
</evidence>
<dbReference type="InterPro" id="IPR001130">
    <property type="entry name" value="TatD-like"/>
</dbReference>
<keyword evidence="5" id="KW-1185">Reference proteome</keyword>
<sequence length="256" mass="29182">MLIDSHAHLYSERFDRDRDKIIRELKGDGIELVILPGACIESSIEAVSLAAEYDNLYATIGVHPNNSDEMDCDSIKALRNLAGHSKVVAIGECGLDYHYENYQKEVQKKWFIEQIRLAKELELPVVVHDRDANIDTYNILKKEQDGNLTGVLHCYSGDLELAKKYIDMGFYISIAGPVTYRSAKKLQEVAKEIPLEYLLIETDSPYLTPSDLGRRRNQPSYVRYVAGTIAQLRKIPFEKVEIQTSKNTKKIFKIDI</sequence>
<feature type="binding site" evidence="3">
    <location>
        <position position="128"/>
    </location>
    <ligand>
        <name>a divalent metal cation</name>
        <dbReference type="ChEBI" id="CHEBI:60240"/>
        <label>2</label>
    </ligand>
</feature>
<feature type="binding site" evidence="3">
    <location>
        <position position="203"/>
    </location>
    <ligand>
        <name>a divalent metal cation</name>
        <dbReference type="ChEBI" id="CHEBI:60240"/>
        <label>1</label>
    </ligand>
</feature>
<dbReference type="NCBIfam" id="TIGR00010">
    <property type="entry name" value="YchF/TatD family DNA exonuclease"/>
    <property type="match status" value="1"/>
</dbReference>
<comment type="caution">
    <text evidence="4">The sequence shown here is derived from an EMBL/GenBank/DDBJ whole genome shotgun (WGS) entry which is preliminary data.</text>
</comment>
<name>A0A0C1TZX5_9CLOT</name>
<dbReference type="InterPro" id="IPR018228">
    <property type="entry name" value="DNase_TatD-rel_CS"/>
</dbReference>
<dbReference type="GO" id="GO:0005829">
    <property type="term" value="C:cytosol"/>
    <property type="evidence" value="ECO:0007669"/>
    <property type="project" value="TreeGrafter"/>
</dbReference>
<accession>A0A0C1TZX5</accession>
<dbReference type="Proteomes" id="UP000031366">
    <property type="component" value="Unassembled WGS sequence"/>
</dbReference>
<dbReference type="InterPro" id="IPR015991">
    <property type="entry name" value="TatD/YcfH-like"/>
</dbReference>
<dbReference type="Gene3D" id="3.20.20.140">
    <property type="entry name" value="Metal-dependent hydrolases"/>
    <property type="match status" value="1"/>
</dbReference>
<gene>
    <name evidence="4" type="ORF">U732_1890</name>
</gene>
<dbReference type="CDD" id="cd01310">
    <property type="entry name" value="TatD_DNAse"/>
    <property type="match status" value="1"/>
</dbReference>
<keyword evidence="2 4" id="KW-0378">Hydrolase</keyword>
<evidence type="ECO:0000313" key="4">
    <source>
        <dbReference type="EMBL" id="KIE46144.1"/>
    </source>
</evidence>
<dbReference type="FunFam" id="3.20.20.140:FF:000005">
    <property type="entry name" value="TatD family hydrolase"/>
    <property type="match status" value="1"/>
</dbReference>
<dbReference type="GO" id="GO:0046872">
    <property type="term" value="F:metal ion binding"/>
    <property type="evidence" value="ECO:0007669"/>
    <property type="project" value="UniProtKB-KW"/>
</dbReference>
<dbReference type="InterPro" id="IPR032466">
    <property type="entry name" value="Metal_Hydrolase"/>
</dbReference>
<feature type="binding site" evidence="3">
    <location>
        <position position="92"/>
    </location>
    <ligand>
        <name>a divalent metal cation</name>
        <dbReference type="ChEBI" id="CHEBI:60240"/>
        <label>1</label>
    </ligand>
</feature>
<dbReference type="PANTHER" id="PTHR46124">
    <property type="entry name" value="D-AMINOACYL-TRNA DEACYLASE"/>
    <property type="match status" value="1"/>
</dbReference>
<feature type="binding site" evidence="3">
    <location>
        <position position="153"/>
    </location>
    <ligand>
        <name>a divalent metal cation</name>
        <dbReference type="ChEBI" id="CHEBI:60240"/>
        <label>2</label>
    </ligand>
</feature>
<dbReference type="RefSeq" id="WP_039633808.1">
    <property type="nucleotide sequence ID" value="NZ_AYSO01000017.1"/>
</dbReference>
<dbReference type="STRING" id="29341.RSJ17_16070"/>
<dbReference type="OrthoDB" id="9810005at2"/>
<dbReference type="GO" id="GO:0004536">
    <property type="term" value="F:DNA nuclease activity"/>
    <property type="evidence" value="ECO:0007669"/>
    <property type="project" value="InterPro"/>
</dbReference>
<protein>
    <submittedName>
        <fullName evidence="4">Hydrolase, TatD family protein</fullName>
    </submittedName>
</protein>
<evidence type="ECO:0000256" key="2">
    <source>
        <dbReference type="ARBA" id="ARBA00022801"/>
    </source>
</evidence>
<dbReference type="EMBL" id="AYSO01000017">
    <property type="protein sequence ID" value="KIE46144.1"/>
    <property type="molecule type" value="Genomic_DNA"/>
</dbReference>
<dbReference type="PIRSF" id="PIRSF005902">
    <property type="entry name" value="DNase_TatD"/>
    <property type="match status" value="1"/>
</dbReference>
<keyword evidence="1 3" id="KW-0479">Metal-binding</keyword>
<dbReference type="GO" id="GO:0016788">
    <property type="term" value="F:hydrolase activity, acting on ester bonds"/>
    <property type="evidence" value="ECO:0007669"/>
    <property type="project" value="InterPro"/>
</dbReference>
<organism evidence="4 5">
    <name type="scientific">Clostridium argentinense CDC 2741</name>
    <dbReference type="NCBI Taxonomy" id="1418104"/>
    <lineage>
        <taxon>Bacteria</taxon>
        <taxon>Bacillati</taxon>
        <taxon>Bacillota</taxon>
        <taxon>Clostridia</taxon>
        <taxon>Eubacteriales</taxon>
        <taxon>Clostridiaceae</taxon>
        <taxon>Clostridium</taxon>
    </lineage>
</organism>
<dbReference type="SUPFAM" id="SSF51556">
    <property type="entry name" value="Metallo-dependent hydrolases"/>
    <property type="match status" value="1"/>
</dbReference>